<dbReference type="InterPro" id="IPR023578">
    <property type="entry name" value="Ras_GEF_dom_sf"/>
</dbReference>
<dbReference type="PROSITE" id="PS50212">
    <property type="entry name" value="RASGEF_NTER"/>
    <property type="match status" value="1"/>
</dbReference>
<dbReference type="CDD" id="cd00038">
    <property type="entry name" value="CAP_ED"/>
    <property type="match status" value="1"/>
</dbReference>
<dbReference type="SMART" id="SM00147">
    <property type="entry name" value="RasGEF"/>
    <property type="match status" value="1"/>
</dbReference>
<evidence type="ECO:0000259" key="8">
    <source>
        <dbReference type="PROSITE" id="PS50212"/>
    </source>
</evidence>
<dbReference type="PANTHER" id="PTHR23113:SF249">
    <property type="entry name" value="RAP GUANINE NUCLEOTIDE EXCHANGE FACTOR 6"/>
    <property type="match status" value="1"/>
</dbReference>
<keyword evidence="1 2" id="KW-0344">Guanine-nucleotide releasing factor</keyword>
<dbReference type="Pfam" id="PF00618">
    <property type="entry name" value="RasGEF_N"/>
    <property type="match status" value="1"/>
</dbReference>
<dbReference type="InterPro" id="IPR001895">
    <property type="entry name" value="RASGEF_cat_dom"/>
</dbReference>
<dbReference type="Pfam" id="PF00595">
    <property type="entry name" value="PDZ"/>
    <property type="match status" value="1"/>
</dbReference>
<dbReference type="PROSITE" id="PS50042">
    <property type="entry name" value="CNMP_BINDING_3"/>
    <property type="match status" value="1"/>
</dbReference>
<dbReference type="PROSITE" id="PS50200">
    <property type="entry name" value="RA"/>
    <property type="match status" value="1"/>
</dbReference>
<evidence type="ECO:0008006" key="11">
    <source>
        <dbReference type="Google" id="ProtNLM"/>
    </source>
</evidence>
<evidence type="ECO:0000256" key="2">
    <source>
        <dbReference type="PROSITE-ProRule" id="PRU00168"/>
    </source>
</evidence>
<dbReference type="InterPro" id="IPR018490">
    <property type="entry name" value="cNMP-bd_dom_sf"/>
</dbReference>
<accession>A0A914A8S4</accession>
<dbReference type="GeneID" id="119731248"/>
<evidence type="ECO:0000256" key="3">
    <source>
        <dbReference type="SAM" id="MobiDB-lite"/>
    </source>
</evidence>
<dbReference type="CDD" id="cd06755">
    <property type="entry name" value="PDZ_RapGEF2_RapGEF6-like"/>
    <property type="match status" value="1"/>
</dbReference>
<dbReference type="InterPro" id="IPR014710">
    <property type="entry name" value="RmlC-like_jellyroll"/>
</dbReference>
<evidence type="ECO:0000259" key="5">
    <source>
        <dbReference type="PROSITE" id="PS50042"/>
    </source>
</evidence>
<dbReference type="InterPro" id="IPR000595">
    <property type="entry name" value="cNMP-bd_dom"/>
</dbReference>
<evidence type="ECO:0000313" key="10">
    <source>
        <dbReference type="Proteomes" id="UP000887568"/>
    </source>
</evidence>
<evidence type="ECO:0000259" key="7">
    <source>
        <dbReference type="PROSITE" id="PS50200"/>
    </source>
</evidence>
<dbReference type="InterPro" id="IPR036964">
    <property type="entry name" value="RASGEF_cat_dom_sf"/>
</dbReference>
<keyword evidence="10" id="KW-1185">Reference proteome</keyword>
<dbReference type="SMART" id="SM00100">
    <property type="entry name" value="cNMP"/>
    <property type="match status" value="1"/>
</dbReference>
<name>A0A914A8S4_PATMI</name>
<dbReference type="Pfam" id="PF00617">
    <property type="entry name" value="RasGEF"/>
    <property type="match status" value="1"/>
</dbReference>
<dbReference type="CDD" id="cd00155">
    <property type="entry name" value="RasGEF"/>
    <property type="match status" value="1"/>
</dbReference>
<dbReference type="Gene3D" id="1.20.870.10">
    <property type="entry name" value="Son of sevenless (SoS) protein Chain: S domain 1"/>
    <property type="match status" value="1"/>
</dbReference>
<proteinExistence type="predicted"/>
<dbReference type="PANTHER" id="PTHR23113">
    <property type="entry name" value="GUANINE NUCLEOTIDE EXCHANGE FACTOR"/>
    <property type="match status" value="1"/>
</dbReference>
<feature type="compositionally biased region" description="Low complexity" evidence="3">
    <location>
        <begin position="1410"/>
        <end position="1434"/>
    </location>
</feature>
<dbReference type="PROSITE" id="PS50106">
    <property type="entry name" value="PDZ"/>
    <property type="match status" value="1"/>
</dbReference>
<dbReference type="SMART" id="SM00314">
    <property type="entry name" value="RA"/>
    <property type="match status" value="1"/>
</dbReference>
<dbReference type="CDD" id="cd01785">
    <property type="entry name" value="RA_PDZ-GEF1"/>
    <property type="match status" value="1"/>
</dbReference>
<feature type="region of interest" description="Disordered" evidence="3">
    <location>
        <begin position="772"/>
        <end position="799"/>
    </location>
</feature>
<dbReference type="InterPro" id="IPR001478">
    <property type="entry name" value="PDZ"/>
</dbReference>
<feature type="domain" description="PDZ" evidence="6">
    <location>
        <begin position="598"/>
        <end position="669"/>
    </location>
</feature>
<dbReference type="SUPFAM" id="SSF50156">
    <property type="entry name" value="PDZ domain-like"/>
    <property type="match status" value="1"/>
</dbReference>
<feature type="domain" description="N-terminal Ras-GEF" evidence="8">
    <location>
        <begin position="480"/>
        <end position="594"/>
    </location>
</feature>
<feature type="region of interest" description="Disordered" evidence="3">
    <location>
        <begin position="1233"/>
        <end position="1266"/>
    </location>
</feature>
<dbReference type="InterPro" id="IPR000651">
    <property type="entry name" value="Ras-like_Gua-exchang_fac_N"/>
</dbReference>
<dbReference type="Gene3D" id="2.30.42.10">
    <property type="match status" value="1"/>
</dbReference>
<feature type="compositionally biased region" description="Polar residues" evidence="3">
    <location>
        <begin position="1350"/>
        <end position="1361"/>
    </location>
</feature>
<dbReference type="Gene3D" id="1.10.840.10">
    <property type="entry name" value="Ras guanine-nucleotide exchange factors catalytic domain"/>
    <property type="match status" value="1"/>
</dbReference>
<dbReference type="PROSITE" id="PS00720">
    <property type="entry name" value="RASGEF"/>
    <property type="match status" value="1"/>
</dbReference>
<dbReference type="SMART" id="SM00228">
    <property type="entry name" value="PDZ"/>
    <property type="match status" value="1"/>
</dbReference>
<dbReference type="PROSITE" id="PS50009">
    <property type="entry name" value="RASGEF_CAT"/>
    <property type="match status" value="1"/>
</dbReference>
<dbReference type="Gene3D" id="2.60.120.10">
    <property type="entry name" value="Jelly Rolls"/>
    <property type="match status" value="2"/>
</dbReference>
<dbReference type="RefSeq" id="XP_038060262.1">
    <property type="nucleotide sequence ID" value="XM_038204334.1"/>
</dbReference>
<dbReference type="SUPFAM" id="SSF48366">
    <property type="entry name" value="Ras GEF"/>
    <property type="match status" value="1"/>
</dbReference>
<evidence type="ECO:0000313" key="9">
    <source>
        <dbReference type="EnsemblMetazoa" id="XP_038060262.1"/>
    </source>
</evidence>
<dbReference type="GO" id="GO:0005085">
    <property type="term" value="F:guanyl-nucleotide exchange factor activity"/>
    <property type="evidence" value="ECO:0007669"/>
    <property type="project" value="UniProtKB-KW"/>
</dbReference>
<dbReference type="SMART" id="SM00229">
    <property type="entry name" value="RasGEFN"/>
    <property type="match status" value="1"/>
</dbReference>
<sequence>MRTSCSLYSNYRERPVCELSSVFAGADANIMSAYVDQHYIKCLQRTREERSQQNLDYIISFLHTLEALRSLREPALREIAKNVRYIKKEANDILYCRDDRSTCWYILLSGSVFIDQAMFLPRSSFGKRTSGSGRRGADCLILEASELLVIDYPDAHLMKPGQRQSYTPTNLERLMALEQEEVQVPAVRGRSFSEDRSISFSSDSNVTALPSIRLERTQSLDSEKKHSKKTMEDIPTLLSDMDDTTSVGHHHHLPVMAPSACYSDRSSIHSSMSSSFSDLYQAGSCNENPDLDLTGLVESTVDSDDEDTVSESASTLVVRDFVRDCLEKDPMDRTEDDIEILLDFMRHLPAFANMTMSVRRALCAVMVFAVVAKAGTIVMKNEEELDSWSVILNGHVEVTKSDGSIDQLHLGDSFGVKPTLETQFHVGVMKTTIDDCQFVCIAQDHYYRILTQGEENIRRIEENGQVVMITEHRVLDDRRQGHILIKATPERLILNLMEDSSPVDPTYVEDFLMSYRIYLPSPHQVCDSLLHWFQDVNLRDKVTRVLLLWVNNYYSDFERSPDMIEFLETFEDCLEKETMAGQLRLLHIAGAAKAKPRTVVLARSDRDSKLSFSIVGGWEKKMGIFISKVERGSKAQTVGLRKGDQLLEVNGHSFEHVTRTKALEILKGTTHLSITVKYNTLAFRDLIASQDGAGRSTNWGRLPSQEIQLLQADPRARLTIPDLALAVPLSQMSPEIKAKSKHEKRGGFATLGHKTKLRKAMAKLSILPNKTTARTQDDSSTLMRHSKSGSITGSNPYLSNSNPDLSSIASIPMYESSTYMGGNDYPEHVLKLYRADQSCKYFLVHKETTALEVVMLAMREHGLTEAASSGTYSLCEVTVAPGGMVKQRRLPDHQNDIASRLSLCGRLFLRNNMASETLMPDEVAVELLKDSQVTFLQLDSNEVAAQLTLRDYGIFQEIEATDYIEDLFVLQAKGSNDRLQLFEEIVNNELFWVVTEVCNELNLVKRAKIIKQFVKIARHCKDCKNFNSLFAIISGLGHGCVSRLRSTWDKVPAKYVKMFEDLQDLMDPSRNMSKYRNLVSSEQVQPPLIPFFPVVKKDLTFIHLGNDTKVDGLINFEKLRMVSREVRYIVSMANAAYDPRQLLAPKMTGSGSPLIGSSLASVMGSSVATLPRKRSQGRRSSAVINPKKMWEESQMCRRVKQYLSVLAIVRDEDELRELSLKCEPIANSAIQRITGGGSMNSGQMRRSSQTSQSSLTSTLAPPATTYNKQEEEIKKIIYKDAPKTSFGATSPKNLRKLLSLSEEGESRLSTMKVQKSSHSKGPPSSGQSKVGPASPTSNAISRTRRVAVTNRGSSVSTSSTEGNGGRKLSPQRSDSGYGGSEAGSTTRQEHKPKHRQTAGQQPGMTGPYDSSDSSQSCLSSNYDTQSNSSFGSSSPPIRDHQFPNDLPGGTSVPLNNQLKPRSRWANQDDRPRQPPEYHTATKGTPPKASGRSYSQPPSAAPDMTQRQPPDYAVATARKREMSNSKSEACDFYDSDNEQVSVV</sequence>
<dbReference type="Pfam" id="PF00788">
    <property type="entry name" value="RA"/>
    <property type="match status" value="1"/>
</dbReference>
<feature type="compositionally biased region" description="Low complexity" evidence="3">
    <location>
        <begin position="1247"/>
        <end position="1259"/>
    </location>
</feature>
<dbReference type="InterPro" id="IPR036034">
    <property type="entry name" value="PDZ_sf"/>
</dbReference>
<organism evidence="9 10">
    <name type="scientific">Patiria miniata</name>
    <name type="common">Bat star</name>
    <name type="synonym">Asterina miniata</name>
    <dbReference type="NCBI Taxonomy" id="46514"/>
    <lineage>
        <taxon>Eukaryota</taxon>
        <taxon>Metazoa</taxon>
        <taxon>Echinodermata</taxon>
        <taxon>Eleutherozoa</taxon>
        <taxon>Asterozoa</taxon>
        <taxon>Asteroidea</taxon>
        <taxon>Valvatacea</taxon>
        <taxon>Valvatida</taxon>
        <taxon>Asterinidae</taxon>
        <taxon>Patiria</taxon>
    </lineage>
</organism>
<evidence type="ECO:0000259" key="4">
    <source>
        <dbReference type="PROSITE" id="PS50009"/>
    </source>
</evidence>
<dbReference type="InterPro" id="IPR008937">
    <property type="entry name" value="Ras-like_GEF"/>
</dbReference>
<reference evidence="9" key="1">
    <citation type="submission" date="2022-11" db="UniProtKB">
        <authorList>
            <consortium name="EnsemblMetazoa"/>
        </authorList>
    </citation>
    <scope>IDENTIFICATION</scope>
</reference>
<dbReference type="GO" id="GO:0016324">
    <property type="term" value="C:apical plasma membrane"/>
    <property type="evidence" value="ECO:0007669"/>
    <property type="project" value="TreeGrafter"/>
</dbReference>
<dbReference type="SUPFAM" id="SSF51206">
    <property type="entry name" value="cAMP-binding domain-like"/>
    <property type="match status" value="2"/>
</dbReference>
<feature type="compositionally biased region" description="Low complexity" evidence="3">
    <location>
        <begin position="1319"/>
        <end position="1332"/>
    </location>
</feature>
<feature type="domain" description="Ras-GEF" evidence="4">
    <location>
        <begin position="939"/>
        <end position="1172"/>
    </location>
</feature>
<dbReference type="OrthoDB" id="21144at2759"/>
<feature type="domain" description="Cyclic nucleotide-binding" evidence="5">
    <location>
        <begin position="350"/>
        <end position="463"/>
    </location>
</feature>
<dbReference type="CDD" id="cd06224">
    <property type="entry name" value="REM"/>
    <property type="match status" value="1"/>
</dbReference>
<dbReference type="EnsemblMetazoa" id="XM_038204334.1">
    <property type="protein sequence ID" value="XP_038060262.1"/>
    <property type="gene ID" value="LOC119731248"/>
</dbReference>
<feature type="domain" description="Ras-associating" evidence="7">
    <location>
        <begin position="826"/>
        <end position="914"/>
    </location>
</feature>
<dbReference type="GO" id="GO:0007265">
    <property type="term" value="P:Ras protein signal transduction"/>
    <property type="evidence" value="ECO:0007669"/>
    <property type="project" value="TreeGrafter"/>
</dbReference>
<feature type="region of interest" description="Disordered" evidence="3">
    <location>
        <begin position="1303"/>
        <end position="1542"/>
    </location>
</feature>
<evidence type="ECO:0000256" key="1">
    <source>
        <dbReference type="ARBA" id="ARBA00022658"/>
    </source>
</evidence>
<dbReference type="InterPro" id="IPR000159">
    <property type="entry name" value="RA_dom"/>
</dbReference>
<dbReference type="InterPro" id="IPR019804">
    <property type="entry name" value="Ras_G-nucl-exch_fac_CS"/>
</dbReference>
<feature type="compositionally biased region" description="Basic and acidic residues" evidence="3">
    <location>
        <begin position="1466"/>
        <end position="1475"/>
    </location>
</feature>
<dbReference type="Proteomes" id="UP000887568">
    <property type="component" value="Unplaced"/>
</dbReference>
<protein>
    <recommendedName>
        <fullName evidence="11">Rap guanine nucleotide exchange factor 2</fullName>
    </recommendedName>
</protein>
<dbReference type="OMA" id="FRNFNSM"/>
<evidence type="ECO:0000259" key="6">
    <source>
        <dbReference type="PROSITE" id="PS50106"/>
    </source>
</evidence>